<keyword evidence="4 7" id="KW-0812">Transmembrane</keyword>
<comment type="caution">
    <text evidence="9">The sequence shown here is derived from an EMBL/GenBank/DDBJ whole genome shotgun (WGS) entry which is preliminary data.</text>
</comment>
<evidence type="ECO:0000259" key="8">
    <source>
        <dbReference type="PROSITE" id="PS00022"/>
    </source>
</evidence>
<proteinExistence type="inferred from homology"/>
<dbReference type="Pfam" id="PF12036">
    <property type="entry name" value="DUF3522"/>
    <property type="match status" value="1"/>
</dbReference>
<dbReference type="PROSITE" id="PS00022">
    <property type="entry name" value="EGF_1"/>
    <property type="match status" value="1"/>
</dbReference>
<evidence type="ECO:0000256" key="2">
    <source>
        <dbReference type="ARBA" id="ARBA00005542"/>
    </source>
</evidence>
<comment type="similarity">
    <text evidence="2">Belongs to the TMEM8 family.</text>
</comment>
<dbReference type="GO" id="GO:0005886">
    <property type="term" value="C:plasma membrane"/>
    <property type="evidence" value="ECO:0007669"/>
    <property type="project" value="UniProtKB-SubCell"/>
</dbReference>
<evidence type="ECO:0000256" key="4">
    <source>
        <dbReference type="ARBA" id="ARBA00022692"/>
    </source>
</evidence>
<dbReference type="InterPro" id="IPR000742">
    <property type="entry name" value="EGF"/>
</dbReference>
<accession>A0A1R3HHJ2</accession>
<dbReference type="Proteomes" id="UP000187203">
    <property type="component" value="Unassembled WGS sequence"/>
</dbReference>
<feature type="transmembrane region" description="Helical" evidence="7">
    <location>
        <begin position="157"/>
        <end position="175"/>
    </location>
</feature>
<dbReference type="PANTHER" id="PTHR14319:SF3">
    <property type="entry name" value="TRANSMEMBRANE PROTEIN-LIKE PROTEIN"/>
    <property type="match status" value="1"/>
</dbReference>
<evidence type="ECO:0000256" key="1">
    <source>
        <dbReference type="ARBA" id="ARBA00004651"/>
    </source>
</evidence>
<dbReference type="PANTHER" id="PTHR14319">
    <property type="entry name" value="FIVE-SPAN TRANSMEMBRANE PROTEIN M83"/>
    <property type="match status" value="1"/>
</dbReference>
<protein>
    <recommendedName>
        <fullName evidence="8">EGF-like domain-containing protein</fullName>
    </recommendedName>
</protein>
<keyword evidence="5 7" id="KW-1133">Transmembrane helix</keyword>
<evidence type="ECO:0000256" key="5">
    <source>
        <dbReference type="ARBA" id="ARBA00022989"/>
    </source>
</evidence>
<keyword evidence="3" id="KW-1003">Cell membrane</keyword>
<feature type="domain" description="EGF-like" evidence="8">
    <location>
        <begin position="72"/>
        <end position="83"/>
    </location>
</feature>
<dbReference type="AlphaFoldDB" id="A0A1R3HHJ2"/>
<evidence type="ECO:0000256" key="7">
    <source>
        <dbReference type="SAM" id="Phobius"/>
    </source>
</evidence>
<dbReference type="InterPro" id="IPR021910">
    <property type="entry name" value="NGX6/PGAP6/MYMK"/>
</dbReference>
<evidence type="ECO:0000313" key="10">
    <source>
        <dbReference type="Proteomes" id="UP000187203"/>
    </source>
</evidence>
<organism evidence="9 10">
    <name type="scientific">Corchorus olitorius</name>
    <dbReference type="NCBI Taxonomy" id="93759"/>
    <lineage>
        <taxon>Eukaryota</taxon>
        <taxon>Viridiplantae</taxon>
        <taxon>Streptophyta</taxon>
        <taxon>Embryophyta</taxon>
        <taxon>Tracheophyta</taxon>
        <taxon>Spermatophyta</taxon>
        <taxon>Magnoliopsida</taxon>
        <taxon>eudicotyledons</taxon>
        <taxon>Gunneridae</taxon>
        <taxon>Pentapetalae</taxon>
        <taxon>rosids</taxon>
        <taxon>malvids</taxon>
        <taxon>Malvales</taxon>
        <taxon>Malvaceae</taxon>
        <taxon>Grewioideae</taxon>
        <taxon>Apeibeae</taxon>
        <taxon>Corchorus</taxon>
    </lineage>
</organism>
<dbReference type="OrthoDB" id="69646at2759"/>
<evidence type="ECO:0000256" key="3">
    <source>
        <dbReference type="ARBA" id="ARBA00022475"/>
    </source>
</evidence>
<evidence type="ECO:0000256" key="6">
    <source>
        <dbReference type="ARBA" id="ARBA00023136"/>
    </source>
</evidence>
<sequence>MILKEKIISIYILYAREGLWSIGFRHPVLNSGSPLPNSTMSFSLEDCPNQCSNHGICKTYQAAGGSTSYSSCSCDRYHGGFACSINVVSKEGQKWQKMLLVFSNAAALLPAFWALWKNAWAESVIFLASGVISAIYHACDIDWWCALRFSVLQFMDFWLSFMAVVSVFVYLALISEPSKRTIHTIVAISTALIAVIDPTRALN</sequence>
<dbReference type="EMBL" id="AWUE01020165">
    <property type="protein sequence ID" value="OMO69745.1"/>
    <property type="molecule type" value="Genomic_DNA"/>
</dbReference>
<feature type="transmembrane region" description="Helical" evidence="7">
    <location>
        <begin position="98"/>
        <end position="116"/>
    </location>
</feature>
<comment type="subcellular location">
    <subcellularLocation>
        <location evidence="1">Cell membrane</location>
        <topology evidence="1">Multi-pass membrane protein</topology>
    </subcellularLocation>
</comment>
<evidence type="ECO:0000313" key="9">
    <source>
        <dbReference type="EMBL" id="OMO69745.1"/>
    </source>
</evidence>
<reference evidence="10" key="1">
    <citation type="submission" date="2013-09" db="EMBL/GenBank/DDBJ databases">
        <title>Corchorus olitorius genome sequencing.</title>
        <authorList>
            <person name="Alam M."/>
            <person name="Haque M.S."/>
            <person name="Islam M.S."/>
            <person name="Emdad E.M."/>
            <person name="Islam M.M."/>
            <person name="Ahmed B."/>
            <person name="Halim A."/>
            <person name="Hossen Q.M.M."/>
            <person name="Hossain M.Z."/>
            <person name="Ahmed R."/>
            <person name="Khan M.M."/>
            <person name="Islam R."/>
            <person name="Rashid M.M."/>
            <person name="Khan S.A."/>
            <person name="Rahman M.S."/>
            <person name="Alam M."/>
            <person name="Yahiya A.S."/>
            <person name="Khan M.S."/>
            <person name="Azam M.S."/>
            <person name="Haque T."/>
            <person name="Lashkar M.Z.H."/>
            <person name="Akhand A.I."/>
            <person name="Morshed G."/>
            <person name="Roy S."/>
            <person name="Uddin K.S."/>
            <person name="Rabeya T."/>
            <person name="Hossain A.S."/>
            <person name="Chowdhury A."/>
            <person name="Snigdha A.R."/>
            <person name="Mortoza M.S."/>
            <person name="Matin S.A."/>
            <person name="Hoque S.M.E."/>
            <person name="Islam M.K."/>
            <person name="Roy D.K."/>
            <person name="Haider R."/>
            <person name="Moosa M.M."/>
            <person name="Elias S.M."/>
            <person name="Hasan A.M."/>
            <person name="Jahan S."/>
            <person name="Shafiuddin M."/>
            <person name="Mahmood N."/>
            <person name="Shommy N.S."/>
        </authorList>
    </citation>
    <scope>NUCLEOTIDE SEQUENCE [LARGE SCALE GENOMIC DNA]</scope>
    <source>
        <strain evidence="10">cv. O-4</strain>
    </source>
</reference>
<keyword evidence="10" id="KW-1185">Reference proteome</keyword>
<keyword evidence="6 7" id="KW-0472">Membrane</keyword>
<gene>
    <name evidence="9" type="ORF">COLO4_28934</name>
</gene>
<name>A0A1R3HHJ2_9ROSI</name>